<keyword evidence="4" id="KW-1185">Reference proteome</keyword>
<proteinExistence type="predicted"/>
<dbReference type="Proteomes" id="UP001148125">
    <property type="component" value="Unassembled WGS sequence"/>
</dbReference>
<keyword evidence="2" id="KW-0472">Membrane</keyword>
<sequence>MTQFEKSFYSKTSMYAFIVVLLLIISMWIGTKQFSHVDMMLFGYLISSFVFAIGMTVRICAWSMRPATHQVLKRTIQNLKARKRQKRNFKSVMQTLVDNILFQKFIFKRGIYRGIQHWLVAWGCIGSFAITFGLTFGWMHFKLVDATTYQLVVMGYPMIKMAADGLFAELVFNGLNITALMVLGGVVMMMIRRQRDKGVQVTQRFEFDLFPLYMLLAVTVSGLLLTVSYKFLDGFIHSYLALFHQFTVVIFLVYFPFGKLFHLPIRPLAVAVPMNYQEQLKVDTRPCKKCGTTYSSDDQIDDVKDILGAQAFDLQLKDGSYLADYCPSCRRRMRVMSQLNLENAAGNPFGPIQTNNGIHIPGFGHKRSEDFYDETREGEK</sequence>
<feature type="transmembrane region" description="Helical" evidence="2">
    <location>
        <begin position="238"/>
        <end position="257"/>
    </location>
</feature>
<accession>A0ABT5VKE6</accession>
<dbReference type="Gene3D" id="1.20.950.20">
    <property type="entry name" value="Transmembrane di-heme cytochromes, Chain C"/>
    <property type="match status" value="1"/>
</dbReference>
<feature type="transmembrane region" description="Helical" evidence="2">
    <location>
        <begin position="118"/>
        <end position="141"/>
    </location>
</feature>
<feature type="transmembrane region" description="Helical" evidence="2">
    <location>
        <begin position="12"/>
        <end position="29"/>
    </location>
</feature>
<dbReference type="InterPro" id="IPR036197">
    <property type="entry name" value="NarG-like_sf"/>
</dbReference>
<evidence type="ECO:0000256" key="1">
    <source>
        <dbReference type="SAM" id="MobiDB-lite"/>
    </source>
</evidence>
<evidence type="ECO:0000256" key="2">
    <source>
        <dbReference type="SAM" id="Phobius"/>
    </source>
</evidence>
<keyword evidence="2" id="KW-1133">Transmembrane helix</keyword>
<reference evidence="3" key="1">
    <citation type="submission" date="2024-05" db="EMBL/GenBank/DDBJ databases">
        <title>Alkalihalobacillus sp. strain MEB203 novel alkaliphilic bacterium from Lonar Lake, India.</title>
        <authorList>
            <person name="Joshi A."/>
            <person name="Thite S."/>
            <person name="Mengade P."/>
        </authorList>
    </citation>
    <scope>NUCLEOTIDE SEQUENCE</scope>
    <source>
        <strain evidence="3">MEB 203</strain>
    </source>
</reference>
<organism evidence="3 4">
    <name type="scientific">Alkalihalobacterium chitinilyticum</name>
    <dbReference type="NCBI Taxonomy" id="2980103"/>
    <lineage>
        <taxon>Bacteria</taxon>
        <taxon>Bacillati</taxon>
        <taxon>Bacillota</taxon>
        <taxon>Bacilli</taxon>
        <taxon>Bacillales</taxon>
        <taxon>Bacillaceae</taxon>
        <taxon>Alkalihalobacterium</taxon>
    </lineage>
</organism>
<protein>
    <submittedName>
        <fullName evidence="3">MFS transporter</fullName>
    </submittedName>
</protein>
<evidence type="ECO:0000313" key="4">
    <source>
        <dbReference type="Proteomes" id="UP001148125"/>
    </source>
</evidence>
<feature type="transmembrane region" description="Helical" evidence="2">
    <location>
        <begin position="170"/>
        <end position="191"/>
    </location>
</feature>
<dbReference type="EMBL" id="JAOTPO010000023">
    <property type="protein sequence ID" value="MDE5415916.1"/>
    <property type="molecule type" value="Genomic_DNA"/>
</dbReference>
<gene>
    <name evidence="3" type="ORF">N7Z68_21430</name>
</gene>
<dbReference type="SUPFAM" id="SSF103501">
    <property type="entry name" value="Respiratory nitrate reductase 1 gamma chain"/>
    <property type="match status" value="1"/>
</dbReference>
<comment type="caution">
    <text evidence="3">The sequence shown here is derived from an EMBL/GenBank/DDBJ whole genome shotgun (WGS) entry which is preliminary data.</text>
</comment>
<keyword evidence="2" id="KW-0812">Transmembrane</keyword>
<feature type="transmembrane region" description="Helical" evidence="2">
    <location>
        <begin position="212"/>
        <end position="232"/>
    </location>
</feature>
<feature type="region of interest" description="Disordered" evidence="1">
    <location>
        <begin position="357"/>
        <end position="380"/>
    </location>
</feature>
<feature type="transmembrane region" description="Helical" evidence="2">
    <location>
        <begin position="41"/>
        <end position="64"/>
    </location>
</feature>
<dbReference type="RefSeq" id="WP_275120506.1">
    <property type="nucleotide sequence ID" value="NZ_JAOTPO010000023.1"/>
</dbReference>
<name>A0ABT5VKE6_9BACI</name>
<feature type="compositionally biased region" description="Basic and acidic residues" evidence="1">
    <location>
        <begin position="366"/>
        <end position="380"/>
    </location>
</feature>
<evidence type="ECO:0000313" key="3">
    <source>
        <dbReference type="EMBL" id="MDE5415916.1"/>
    </source>
</evidence>